<dbReference type="GeneID" id="29111673"/>
<protein>
    <recommendedName>
        <fullName evidence="9">Zn(2)-C6 fungal-type domain-containing protein</fullName>
    </recommendedName>
</protein>
<evidence type="ECO:0000256" key="7">
    <source>
        <dbReference type="ARBA" id="ARBA00023242"/>
    </source>
</evidence>
<name>A0A177D554_ALTAL</name>
<keyword evidence="6" id="KW-0804">Transcription</keyword>
<proteinExistence type="predicted"/>
<dbReference type="VEuPathDB" id="FungiDB:CC77DRAFT_1025528"/>
<dbReference type="Gene3D" id="4.10.240.10">
    <property type="entry name" value="Zn(2)-C6 fungal-type DNA-binding domain"/>
    <property type="match status" value="1"/>
</dbReference>
<dbReference type="GO" id="GO:0043565">
    <property type="term" value="F:sequence-specific DNA binding"/>
    <property type="evidence" value="ECO:0007669"/>
    <property type="project" value="TreeGrafter"/>
</dbReference>
<evidence type="ECO:0000256" key="2">
    <source>
        <dbReference type="ARBA" id="ARBA00022723"/>
    </source>
</evidence>
<keyword evidence="4" id="KW-0805">Transcription regulation</keyword>
<dbReference type="Pfam" id="PF04082">
    <property type="entry name" value="Fungal_trans"/>
    <property type="match status" value="1"/>
</dbReference>
<gene>
    <name evidence="10" type="ORF">CC77DRAFT_1025528</name>
</gene>
<evidence type="ECO:0000256" key="8">
    <source>
        <dbReference type="SAM" id="MobiDB-lite"/>
    </source>
</evidence>
<dbReference type="GO" id="GO:0000981">
    <property type="term" value="F:DNA-binding transcription factor activity, RNA polymerase II-specific"/>
    <property type="evidence" value="ECO:0007669"/>
    <property type="project" value="InterPro"/>
</dbReference>
<keyword evidence="11" id="KW-1185">Reference proteome</keyword>
<dbReference type="InterPro" id="IPR052202">
    <property type="entry name" value="Yeast_MetPath_Reg"/>
</dbReference>
<dbReference type="PANTHER" id="PTHR47782:SF12">
    <property type="entry name" value="ZN(II)2CYS6 TRANSCRIPTION FACTOR (EUROFUNG)"/>
    <property type="match status" value="1"/>
</dbReference>
<dbReference type="CDD" id="cd12148">
    <property type="entry name" value="fungal_TF_MHR"/>
    <property type="match status" value="1"/>
</dbReference>
<evidence type="ECO:0000256" key="1">
    <source>
        <dbReference type="ARBA" id="ARBA00004123"/>
    </source>
</evidence>
<evidence type="ECO:0000256" key="5">
    <source>
        <dbReference type="ARBA" id="ARBA00023125"/>
    </source>
</evidence>
<dbReference type="AlphaFoldDB" id="A0A177D554"/>
<reference evidence="10 11" key="1">
    <citation type="submission" date="2016-05" db="EMBL/GenBank/DDBJ databases">
        <title>Comparative analysis of secretome profiles of manganese(II)-oxidizing ascomycete fungi.</title>
        <authorList>
            <consortium name="DOE Joint Genome Institute"/>
            <person name="Zeiner C.A."/>
            <person name="Purvine S.O."/>
            <person name="Zink E.M."/>
            <person name="Wu S."/>
            <person name="Pasa-Tolic L."/>
            <person name="Chaput D.L."/>
            <person name="Haridas S."/>
            <person name="Grigoriev I.V."/>
            <person name="Santelli C.M."/>
            <person name="Hansel C.M."/>
        </authorList>
    </citation>
    <scope>NUCLEOTIDE SEQUENCE [LARGE SCALE GENOMIC DNA]</scope>
    <source>
        <strain evidence="10 11">SRC1lrK2f</strain>
    </source>
</reference>
<feature type="region of interest" description="Disordered" evidence="8">
    <location>
        <begin position="76"/>
        <end position="105"/>
    </location>
</feature>
<keyword evidence="2" id="KW-0479">Metal-binding</keyword>
<dbReference type="PROSITE" id="PS50048">
    <property type="entry name" value="ZN2_CY6_FUNGAL_2"/>
    <property type="match status" value="1"/>
</dbReference>
<dbReference type="PROSITE" id="PS00463">
    <property type="entry name" value="ZN2_CY6_FUNGAL_1"/>
    <property type="match status" value="1"/>
</dbReference>
<dbReference type="Pfam" id="PF00172">
    <property type="entry name" value="Zn_clus"/>
    <property type="match status" value="1"/>
</dbReference>
<dbReference type="EMBL" id="KV441498">
    <property type="protein sequence ID" value="OAG14628.1"/>
    <property type="molecule type" value="Genomic_DNA"/>
</dbReference>
<dbReference type="InterPro" id="IPR001138">
    <property type="entry name" value="Zn2Cys6_DnaBD"/>
</dbReference>
<dbReference type="PANTHER" id="PTHR47782">
    <property type="entry name" value="ZN(II)2CYS6 TRANSCRIPTION FACTOR (EUROFUNG)-RELATED"/>
    <property type="match status" value="1"/>
</dbReference>
<evidence type="ECO:0000259" key="9">
    <source>
        <dbReference type="PROSITE" id="PS50048"/>
    </source>
</evidence>
<dbReference type="GO" id="GO:0008270">
    <property type="term" value="F:zinc ion binding"/>
    <property type="evidence" value="ECO:0007669"/>
    <property type="project" value="InterPro"/>
</dbReference>
<keyword evidence="3" id="KW-0862">Zinc</keyword>
<accession>A0A177D554</accession>
<dbReference type="GO" id="GO:0005634">
    <property type="term" value="C:nucleus"/>
    <property type="evidence" value="ECO:0007669"/>
    <property type="project" value="UniProtKB-SubCell"/>
</dbReference>
<evidence type="ECO:0000256" key="3">
    <source>
        <dbReference type="ARBA" id="ARBA00022833"/>
    </source>
</evidence>
<dbReference type="CDD" id="cd00067">
    <property type="entry name" value="GAL4"/>
    <property type="match status" value="1"/>
</dbReference>
<dbReference type="RefSeq" id="XP_018380049.1">
    <property type="nucleotide sequence ID" value="XM_018526079.1"/>
</dbReference>
<keyword evidence="5" id="KW-0238">DNA-binding</keyword>
<evidence type="ECO:0000256" key="4">
    <source>
        <dbReference type="ARBA" id="ARBA00023015"/>
    </source>
</evidence>
<comment type="subcellular location">
    <subcellularLocation>
        <location evidence="1">Nucleus</location>
    </subcellularLocation>
</comment>
<dbReference type="InterPro" id="IPR036864">
    <property type="entry name" value="Zn2-C6_fun-type_DNA-bd_sf"/>
</dbReference>
<dbReference type="SMART" id="SM00906">
    <property type="entry name" value="Fungal_trans"/>
    <property type="match status" value="1"/>
</dbReference>
<dbReference type="KEGG" id="aalt:CC77DRAFT_1025528"/>
<dbReference type="STRING" id="5599.A0A177D554"/>
<sequence>MSEERENQLPACQKCRLRKVKCDRQAPKCTNCAKGSVACIVVDPITGEQYARDYIRQLEEKERDLTQRLGALDDAGVVTPVSTERSDGSHPTPAGPETAASSGTQSGFVGDGSGLGFLQSILSDIKWQHHRAQILEQLKKRPRIVRHRPVAKALPPMVQARQLFDNYFTRFHVHHAFLLRSEMLDVFNRVYSVPPSLGRPSAQDNFRLFMLFAISDTTRHRACQSASQSAEHPYGYYLAAESYLANIPLIKGLDAIQNLLLIARFGMYHRIGASIWEISHLCMRQCIEWGLHLNAYGNPDPLKEQHQRRIFWECYVHDRYSSGILGRPFALLESEIGMPLPIDADDETIITSGTNVIDTVPTVTAVHPSEVSINLFCIKLRRLSSRVHTAFYTSRKSPSSSTADGTRTPAFRSIGNVYSSFSQFDSELHAIRASAPVFSGPRCLYERSEWHDFMYEKDRLLLARGAMHNLPARQFSGASILKEILRACYMSATRTIELYANLRSKDAITWTRSYFQVIFTAGLTVIYCVILDVLTDNHGLSATHTDPLRTIHICGSLLDFFKDKMPDAGSFATVFNVIKEEFVKDRFAHLLPSSANVAAAPTSQHRQQLSGHLSNPEVFSSHSVNGNPLHSGIGTDDGHYLLSVDEQEQQTTADAISLRDFPDITTAQFPQELAIGLTDDLMNQLESGLGEYAWGSLNPEMNCWNLLGYE</sequence>
<organism evidence="10 11">
    <name type="scientific">Alternaria alternata</name>
    <name type="common">Alternaria rot fungus</name>
    <name type="synonym">Torula alternata</name>
    <dbReference type="NCBI Taxonomy" id="5599"/>
    <lineage>
        <taxon>Eukaryota</taxon>
        <taxon>Fungi</taxon>
        <taxon>Dikarya</taxon>
        <taxon>Ascomycota</taxon>
        <taxon>Pezizomycotina</taxon>
        <taxon>Dothideomycetes</taxon>
        <taxon>Pleosporomycetidae</taxon>
        <taxon>Pleosporales</taxon>
        <taxon>Pleosporineae</taxon>
        <taxon>Pleosporaceae</taxon>
        <taxon>Alternaria</taxon>
        <taxon>Alternaria sect. Alternaria</taxon>
        <taxon>Alternaria alternata complex</taxon>
    </lineage>
</organism>
<evidence type="ECO:0000313" key="10">
    <source>
        <dbReference type="EMBL" id="OAG14628.1"/>
    </source>
</evidence>
<keyword evidence="7" id="KW-0539">Nucleus</keyword>
<feature type="domain" description="Zn(2)-C6 fungal-type" evidence="9">
    <location>
        <begin position="11"/>
        <end position="41"/>
    </location>
</feature>
<dbReference type="GO" id="GO:0045944">
    <property type="term" value="P:positive regulation of transcription by RNA polymerase II"/>
    <property type="evidence" value="ECO:0007669"/>
    <property type="project" value="TreeGrafter"/>
</dbReference>
<evidence type="ECO:0000256" key="6">
    <source>
        <dbReference type="ARBA" id="ARBA00023163"/>
    </source>
</evidence>
<dbReference type="Proteomes" id="UP000077248">
    <property type="component" value="Unassembled WGS sequence"/>
</dbReference>
<dbReference type="OMA" id="MCIEQGL"/>
<dbReference type="InterPro" id="IPR007219">
    <property type="entry name" value="XnlR_reg_dom"/>
</dbReference>
<dbReference type="SUPFAM" id="SSF57701">
    <property type="entry name" value="Zn2/Cys6 DNA-binding domain"/>
    <property type="match status" value="1"/>
</dbReference>
<dbReference type="GO" id="GO:0006351">
    <property type="term" value="P:DNA-templated transcription"/>
    <property type="evidence" value="ECO:0007669"/>
    <property type="project" value="InterPro"/>
</dbReference>
<evidence type="ECO:0000313" key="11">
    <source>
        <dbReference type="Proteomes" id="UP000077248"/>
    </source>
</evidence>
<dbReference type="SMART" id="SM00066">
    <property type="entry name" value="GAL4"/>
    <property type="match status" value="1"/>
</dbReference>